<organism evidence="2 3">
    <name type="scientific">Cannabis sativa</name>
    <name type="common">Hemp</name>
    <name type="synonym">Marijuana</name>
    <dbReference type="NCBI Taxonomy" id="3483"/>
    <lineage>
        <taxon>Eukaryota</taxon>
        <taxon>Viridiplantae</taxon>
        <taxon>Streptophyta</taxon>
        <taxon>Embryophyta</taxon>
        <taxon>Tracheophyta</taxon>
        <taxon>Spermatophyta</taxon>
        <taxon>Magnoliopsida</taxon>
        <taxon>eudicotyledons</taxon>
        <taxon>Gunneridae</taxon>
        <taxon>Pentapetalae</taxon>
        <taxon>rosids</taxon>
        <taxon>fabids</taxon>
        <taxon>Rosales</taxon>
        <taxon>Cannabaceae</taxon>
        <taxon>Cannabis</taxon>
    </lineage>
</organism>
<reference evidence="2" key="1">
    <citation type="submission" date="2018-11" db="EMBL/GenBank/DDBJ databases">
        <authorList>
            <person name="Grassa J C."/>
        </authorList>
    </citation>
    <scope>NUCLEOTIDE SEQUENCE [LARGE SCALE GENOMIC DNA]</scope>
</reference>
<name>A0A803NXE5_CANSA</name>
<accession>A0A803NXE5</accession>
<proteinExistence type="predicted"/>
<evidence type="ECO:0000256" key="1">
    <source>
        <dbReference type="SAM" id="MobiDB-lite"/>
    </source>
</evidence>
<dbReference type="EMBL" id="UZAU01000235">
    <property type="status" value="NOT_ANNOTATED_CDS"/>
    <property type="molecule type" value="Genomic_DNA"/>
</dbReference>
<feature type="region of interest" description="Disordered" evidence="1">
    <location>
        <begin position="13"/>
        <end position="38"/>
    </location>
</feature>
<dbReference type="Proteomes" id="UP000596661">
    <property type="component" value="Chromosome 2"/>
</dbReference>
<dbReference type="OMA" id="ERRWRNM"/>
<feature type="compositionally biased region" description="Basic residues" evidence="1">
    <location>
        <begin position="83"/>
        <end position="96"/>
    </location>
</feature>
<feature type="region of interest" description="Disordered" evidence="1">
    <location>
        <begin position="61"/>
        <end position="122"/>
    </location>
</feature>
<protein>
    <submittedName>
        <fullName evidence="2">Uncharacterized protein</fullName>
    </submittedName>
</protein>
<reference evidence="2" key="2">
    <citation type="submission" date="2021-03" db="UniProtKB">
        <authorList>
            <consortium name="EnsemblPlants"/>
        </authorList>
    </citation>
    <scope>IDENTIFICATION</scope>
</reference>
<keyword evidence="3" id="KW-1185">Reference proteome</keyword>
<dbReference type="EnsemblPlants" id="evm.model.02.2373">
    <property type="protein sequence ID" value="cds.evm.model.02.2373"/>
    <property type="gene ID" value="evm.TU.02.2373"/>
</dbReference>
<dbReference type="Gramene" id="evm.model.02.2373">
    <property type="protein sequence ID" value="cds.evm.model.02.2373"/>
    <property type="gene ID" value="evm.TU.02.2373"/>
</dbReference>
<evidence type="ECO:0000313" key="2">
    <source>
        <dbReference type="EnsemblPlants" id="cds.evm.model.02.2373"/>
    </source>
</evidence>
<dbReference type="AlphaFoldDB" id="A0A803NXE5"/>
<evidence type="ECO:0000313" key="3">
    <source>
        <dbReference type="Proteomes" id="UP000596661"/>
    </source>
</evidence>
<sequence>MCLQLVNHLISSPPSNSYRQTAQFSGSSPAPYTVSRSRNLITGSSSRIRIADTGGLSGDWAADANDADWGHTTSVSKNSDRPRKWKREKIRFRMKPRRESVWRKRLGKKTSVYPTGNPMGVG</sequence>